<evidence type="ECO:0000313" key="1">
    <source>
        <dbReference type="EMBL" id="MBD7917065.1"/>
    </source>
</evidence>
<dbReference type="Gene3D" id="3.30.429.10">
    <property type="entry name" value="Macrophage Migration Inhibitory Factor"/>
    <property type="match status" value="1"/>
</dbReference>
<comment type="caution">
    <text evidence="1">The sequence shown here is derived from an EMBL/GenBank/DDBJ whole genome shotgun (WGS) entry which is preliminary data.</text>
</comment>
<organism evidence="1 2">
    <name type="scientific">Cellulomonas avistercoris</name>
    <dbReference type="NCBI Taxonomy" id="2762242"/>
    <lineage>
        <taxon>Bacteria</taxon>
        <taxon>Bacillati</taxon>
        <taxon>Actinomycetota</taxon>
        <taxon>Actinomycetes</taxon>
        <taxon>Micrococcales</taxon>
        <taxon>Cellulomonadaceae</taxon>
        <taxon>Cellulomonas</taxon>
    </lineage>
</organism>
<gene>
    <name evidence="1" type="ORF">H9657_02050</name>
</gene>
<sequence length="130" mass="14180">MAMAHIEMTEGRVAPVDAKKLMAAVRRAMIEVLRIPPDDPLVRLSTFPRDHVLAPARMREVTVHVLMFAGRPETTKNRLYAEVANRFEALGVPRGDVLVVVHDVPVANWGVGGVPAGDLDLDIVLAPDAE</sequence>
<dbReference type="Proteomes" id="UP000604241">
    <property type="component" value="Unassembled WGS sequence"/>
</dbReference>
<dbReference type="InterPro" id="IPR037479">
    <property type="entry name" value="Tauto_MSAD"/>
</dbReference>
<reference evidence="1 2" key="1">
    <citation type="submission" date="2020-08" db="EMBL/GenBank/DDBJ databases">
        <title>A Genomic Blueprint of the Chicken Gut Microbiome.</title>
        <authorList>
            <person name="Gilroy R."/>
            <person name="Ravi A."/>
            <person name="Getino M."/>
            <person name="Pursley I."/>
            <person name="Horton D.L."/>
            <person name="Alikhan N.-F."/>
            <person name="Baker D."/>
            <person name="Gharbi K."/>
            <person name="Hall N."/>
            <person name="Watson M."/>
            <person name="Adriaenssens E.M."/>
            <person name="Foster-Nyarko E."/>
            <person name="Jarju S."/>
            <person name="Secka A."/>
            <person name="Antonio M."/>
            <person name="Oren A."/>
            <person name="Chaudhuri R."/>
            <person name="La Ragione R.M."/>
            <person name="Hildebrand F."/>
            <person name="Pallen M.J."/>
        </authorList>
    </citation>
    <scope>NUCLEOTIDE SEQUENCE [LARGE SCALE GENOMIC DNA]</scope>
    <source>
        <strain evidence="1 2">Sa3CUA2</strain>
    </source>
</reference>
<dbReference type="Pfam" id="PF14552">
    <property type="entry name" value="Tautomerase_2"/>
    <property type="match status" value="1"/>
</dbReference>
<dbReference type="InterPro" id="IPR014347">
    <property type="entry name" value="Tautomerase/MIF_sf"/>
</dbReference>
<dbReference type="EMBL" id="JACSQV010000001">
    <property type="protein sequence ID" value="MBD7917065.1"/>
    <property type="molecule type" value="Genomic_DNA"/>
</dbReference>
<keyword evidence="2" id="KW-1185">Reference proteome</keyword>
<dbReference type="PANTHER" id="PTHR38460">
    <property type="entry name" value="TAUTOMERASE YOLI-RELATED"/>
    <property type="match status" value="1"/>
</dbReference>
<proteinExistence type="predicted"/>
<dbReference type="PANTHER" id="PTHR38460:SF1">
    <property type="entry name" value="TAUTOMERASE YOLI-RELATED"/>
    <property type="match status" value="1"/>
</dbReference>
<accession>A0ABR8Q9F8</accession>
<name>A0ABR8Q9F8_9CELL</name>
<dbReference type="SUPFAM" id="SSF55331">
    <property type="entry name" value="Tautomerase/MIF"/>
    <property type="match status" value="1"/>
</dbReference>
<evidence type="ECO:0000313" key="2">
    <source>
        <dbReference type="Proteomes" id="UP000604241"/>
    </source>
</evidence>
<protein>
    <submittedName>
        <fullName evidence="1">Tautomerase family protein</fullName>
    </submittedName>
</protein>